<accession>A0A520KXJ4</accession>
<comment type="caution">
    <text evidence="6">The sequence shown here is derived from an EMBL/GenBank/DDBJ whole genome shotgun (WGS) entry which is preliminary data.</text>
</comment>
<keyword evidence="3 5" id="KW-0687">Ribonucleoprotein</keyword>
<dbReference type="InterPro" id="IPR020919">
    <property type="entry name" value="Ribosomal_protein_eS8_arc"/>
</dbReference>
<dbReference type="AlphaFoldDB" id="A0A520KXJ4"/>
<evidence type="ECO:0000313" key="7">
    <source>
        <dbReference type="Proteomes" id="UP000320766"/>
    </source>
</evidence>
<organism evidence="6 7">
    <name type="scientific">Candidatus Methanolliviera hydrocarbonicum</name>
    <dbReference type="NCBI Taxonomy" id="2491085"/>
    <lineage>
        <taxon>Archaea</taxon>
        <taxon>Methanobacteriati</taxon>
        <taxon>Methanobacteriota</taxon>
        <taxon>Candidatus Methanoliparia</taxon>
        <taxon>Candidatus Methanoliparales</taxon>
        <taxon>Candidatus Methanollivieraceae</taxon>
        <taxon>Candidatus Methanolliviera</taxon>
    </lineage>
</organism>
<dbReference type="GO" id="GO:1990904">
    <property type="term" value="C:ribonucleoprotein complex"/>
    <property type="evidence" value="ECO:0007669"/>
    <property type="project" value="UniProtKB-KW"/>
</dbReference>
<dbReference type="Pfam" id="PF01201">
    <property type="entry name" value="Ribosomal_S8e"/>
    <property type="match status" value="1"/>
</dbReference>
<evidence type="ECO:0000256" key="3">
    <source>
        <dbReference type="ARBA" id="ARBA00023274"/>
    </source>
</evidence>
<keyword evidence="2 5" id="KW-0689">Ribosomal protein</keyword>
<protein>
    <recommendedName>
        <fullName evidence="4 5">Small ribosomal subunit protein eS8</fullName>
    </recommendedName>
</protein>
<evidence type="ECO:0000256" key="4">
    <source>
        <dbReference type="ARBA" id="ARBA00035277"/>
    </source>
</evidence>
<dbReference type="Gene3D" id="2.40.10.310">
    <property type="match status" value="1"/>
</dbReference>
<evidence type="ECO:0000256" key="1">
    <source>
        <dbReference type="ARBA" id="ARBA00005257"/>
    </source>
</evidence>
<evidence type="ECO:0000313" key="6">
    <source>
        <dbReference type="EMBL" id="RZN70536.1"/>
    </source>
</evidence>
<evidence type="ECO:0000256" key="2">
    <source>
        <dbReference type="ARBA" id="ARBA00022980"/>
    </source>
</evidence>
<comment type="similarity">
    <text evidence="1 5">Belongs to the eukaryotic ribosomal protein eS8 family.</text>
</comment>
<reference evidence="6 7" key="1">
    <citation type="journal article" date="2019" name="Nat. Microbiol.">
        <title>Wide diversity of methane and short-chain alkane metabolisms in uncultured archaea.</title>
        <authorList>
            <person name="Borrel G."/>
            <person name="Adam P.S."/>
            <person name="McKay L.J."/>
            <person name="Chen L.X."/>
            <person name="Sierra-Garcia I.N."/>
            <person name="Sieber C.M."/>
            <person name="Letourneur Q."/>
            <person name="Ghozlane A."/>
            <person name="Andersen G.L."/>
            <person name="Li W.J."/>
            <person name="Hallam S.J."/>
            <person name="Muyzer G."/>
            <person name="de Oliveira V.M."/>
            <person name="Inskeep W.P."/>
            <person name="Banfield J.F."/>
            <person name="Gribaldo S."/>
        </authorList>
    </citation>
    <scope>NUCLEOTIDE SEQUENCE [LARGE SCALE GENOMIC DNA]</scope>
    <source>
        <strain evidence="6">NM1b</strain>
    </source>
</reference>
<dbReference type="CDD" id="cd11382">
    <property type="entry name" value="Ribosomal_S8e"/>
    <property type="match status" value="1"/>
</dbReference>
<dbReference type="GO" id="GO:0006412">
    <property type="term" value="P:translation"/>
    <property type="evidence" value="ECO:0007669"/>
    <property type="project" value="UniProtKB-UniRule"/>
</dbReference>
<dbReference type="EMBL" id="RXIL01000054">
    <property type="protein sequence ID" value="RZN70536.1"/>
    <property type="molecule type" value="Genomic_DNA"/>
</dbReference>
<dbReference type="HAMAP" id="MF_00029">
    <property type="entry name" value="Ribosomal_eS8"/>
    <property type="match status" value="1"/>
</dbReference>
<dbReference type="InterPro" id="IPR022309">
    <property type="entry name" value="Ribosomal_Se8/biogenesis_NSA2"/>
</dbReference>
<dbReference type="Proteomes" id="UP000320766">
    <property type="component" value="Unassembled WGS sequence"/>
</dbReference>
<dbReference type="PANTHER" id="PTHR10394">
    <property type="entry name" value="40S RIBOSOMAL PROTEIN S8"/>
    <property type="match status" value="1"/>
</dbReference>
<evidence type="ECO:0000256" key="5">
    <source>
        <dbReference type="HAMAP-Rule" id="MF_00029"/>
    </source>
</evidence>
<dbReference type="GO" id="GO:0003735">
    <property type="term" value="F:structural constituent of ribosome"/>
    <property type="evidence" value="ECO:0007669"/>
    <property type="project" value="InterPro"/>
</dbReference>
<name>A0A520KXJ4_9EURY</name>
<gene>
    <name evidence="5" type="primary">rps8e</name>
    <name evidence="6" type="ORF">EF807_03115</name>
</gene>
<dbReference type="NCBIfam" id="TIGR00307">
    <property type="entry name" value="eS8"/>
    <property type="match status" value="1"/>
</dbReference>
<comment type="subunit">
    <text evidence="5">Part of the 30S ribosomal subunit.</text>
</comment>
<dbReference type="InterPro" id="IPR001047">
    <property type="entry name" value="Ribosomal_eS8"/>
</dbReference>
<dbReference type="GO" id="GO:0005840">
    <property type="term" value="C:ribosome"/>
    <property type="evidence" value="ECO:0007669"/>
    <property type="project" value="UniProtKB-KW"/>
</dbReference>
<sequence length="125" mass="13975">MRWQGRSRKKHTGGRYRIHRKKKVYEMGRDPIPTHLSQVKRKKIRTRGGGQKVILLGGDIVNVTDPQTGKAQGTKIKTVLENSADPHFIRRNIITKGAILDTDIGKVRVTSRPGQDGVISGILTE</sequence>
<proteinExistence type="inferred from homology"/>